<reference evidence="2" key="3">
    <citation type="submission" date="2016-03" db="UniProtKB">
        <authorList>
            <consortium name="EnsemblProtists"/>
        </authorList>
    </citation>
    <scope>IDENTIFICATION</scope>
</reference>
<gene>
    <name evidence="1" type="ORF">GUITHDRAFT_109104</name>
</gene>
<dbReference type="KEGG" id="gtt:GUITHDRAFT_109104"/>
<name>L1JAE2_GUITC</name>
<dbReference type="EMBL" id="JH993001">
    <property type="protein sequence ID" value="EKX45060.1"/>
    <property type="molecule type" value="Genomic_DNA"/>
</dbReference>
<evidence type="ECO:0000313" key="3">
    <source>
        <dbReference type="Proteomes" id="UP000011087"/>
    </source>
</evidence>
<evidence type="ECO:0000313" key="2">
    <source>
        <dbReference type="EnsemblProtists" id="EKX45060"/>
    </source>
</evidence>
<proteinExistence type="predicted"/>
<organism evidence="1">
    <name type="scientific">Guillardia theta (strain CCMP2712)</name>
    <name type="common">Cryptophyte</name>
    <dbReference type="NCBI Taxonomy" id="905079"/>
    <lineage>
        <taxon>Eukaryota</taxon>
        <taxon>Cryptophyceae</taxon>
        <taxon>Pyrenomonadales</taxon>
        <taxon>Geminigeraceae</taxon>
        <taxon>Guillardia</taxon>
    </lineage>
</organism>
<dbReference type="HOGENOM" id="CLU_565575_0_0_1"/>
<protein>
    <recommendedName>
        <fullName evidence="4">Methyltransferase domain-containing protein</fullName>
    </recommendedName>
</protein>
<dbReference type="RefSeq" id="XP_005832040.1">
    <property type="nucleotide sequence ID" value="XM_005831983.1"/>
</dbReference>
<dbReference type="Gene3D" id="3.40.50.150">
    <property type="entry name" value="Vaccinia Virus protein VP39"/>
    <property type="match status" value="1"/>
</dbReference>
<keyword evidence="3" id="KW-1185">Reference proteome</keyword>
<dbReference type="SUPFAM" id="SSF53335">
    <property type="entry name" value="S-adenosyl-L-methionine-dependent methyltransferases"/>
    <property type="match status" value="1"/>
</dbReference>
<dbReference type="InterPro" id="IPR029063">
    <property type="entry name" value="SAM-dependent_MTases_sf"/>
</dbReference>
<reference evidence="1 3" key="1">
    <citation type="journal article" date="2012" name="Nature">
        <title>Algal genomes reveal evolutionary mosaicism and the fate of nucleomorphs.</title>
        <authorList>
            <consortium name="DOE Joint Genome Institute"/>
            <person name="Curtis B.A."/>
            <person name="Tanifuji G."/>
            <person name="Burki F."/>
            <person name="Gruber A."/>
            <person name="Irimia M."/>
            <person name="Maruyama S."/>
            <person name="Arias M.C."/>
            <person name="Ball S.G."/>
            <person name="Gile G.H."/>
            <person name="Hirakawa Y."/>
            <person name="Hopkins J.F."/>
            <person name="Kuo A."/>
            <person name="Rensing S.A."/>
            <person name="Schmutz J."/>
            <person name="Symeonidi A."/>
            <person name="Elias M."/>
            <person name="Eveleigh R.J."/>
            <person name="Herman E.K."/>
            <person name="Klute M.J."/>
            <person name="Nakayama T."/>
            <person name="Obornik M."/>
            <person name="Reyes-Prieto A."/>
            <person name="Armbrust E.V."/>
            <person name="Aves S.J."/>
            <person name="Beiko R.G."/>
            <person name="Coutinho P."/>
            <person name="Dacks J.B."/>
            <person name="Durnford D.G."/>
            <person name="Fast N.M."/>
            <person name="Green B.R."/>
            <person name="Grisdale C.J."/>
            <person name="Hempel F."/>
            <person name="Henrissat B."/>
            <person name="Hoppner M.P."/>
            <person name="Ishida K."/>
            <person name="Kim E."/>
            <person name="Koreny L."/>
            <person name="Kroth P.G."/>
            <person name="Liu Y."/>
            <person name="Malik S.B."/>
            <person name="Maier U.G."/>
            <person name="McRose D."/>
            <person name="Mock T."/>
            <person name="Neilson J.A."/>
            <person name="Onodera N.T."/>
            <person name="Poole A.M."/>
            <person name="Pritham E.J."/>
            <person name="Richards T.A."/>
            <person name="Rocap G."/>
            <person name="Roy S.W."/>
            <person name="Sarai C."/>
            <person name="Schaack S."/>
            <person name="Shirato S."/>
            <person name="Slamovits C.H."/>
            <person name="Spencer D.F."/>
            <person name="Suzuki S."/>
            <person name="Worden A.Z."/>
            <person name="Zauner S."/>
            <person name="Barry K."/>
            <person name="Bell C."/>
            <person name="Bharti A.K."/>
            <person name="Crow J.A."/>
            <person name="Grimwood J."/>
            <person name="Kramer R."/>
            <person name="Lindquist E."/>
            <person name="Lucas S."/>
            <person name="Salamov A."/>
            <person name="McFadden G.I."/>
            <person name="Lane C.E."/>
            <person name="Keeling P.J."/>
            <person name="Gray M.W."/>
            <person name="Grigoriev I.V."/>
            <person name="Archibald J.M."/>
        </authorList>
    </citation>
    <scope>NUCLEOTIDE SEQUENCE</scope>
    <source>
        <strain evidence="1 3">CCMP2712</strain>
    </source>
</reference>
<dbReference type="PaxDb" id="55529-EKX45060"/>
<evidence type="ECO:0000313" key="1">
    <source>
        <dbReference type="EMBL" id="EKX45060.1"/>
    </source>
</evidence>
<dbReference type="Proteomes" id="UP000011087">
    <property type="component" value="Unassembled WGS sequence"/>
</dbReference>
<reference evidence="3" key="2">
    <citation type="submission" date="2012-11" db="EMBL/GenBank/DDBJ databases">
        <authorList>
            <person name="Kuo A."/>
            <person name="Curtis B.A."/>
            <person name="Tanifuji G."/>
            <person name="Burki F."/>
            <person name="Gruber A."/>
            <person name="Irimia M."/>
            <person name="Maruyama S."/>
            <person name="Arias M.C."/>
            <person name="Ball S.G."/>
            <person name="Gile G.H."/>
            <person name="Hirakawa Y."/>
            <person name="Hopkins J.F."/>
            <person name="Rensing S.A."/>
            <person name="Schmutz J."/>
            <person name="Symeonidi A."/>
            <person name="Elias M."/>
            <person name="Eveleigh R.J."/>
            <person name="Herman E.K."/>
            <person name="Klute M.J."/>
            <person name="Nakayama T."/>
            <person name="Obornik M."/>
            <person name="Reyes-Prieto A."/>
            <person name="Armbrust E.V."/>
            <person name="Aves S.J."/>
            <person name="Beiko R.G."/>
            <person name="Coutinho P."/>
            <person name="Dacks J.B."/>
            <person name="Durnford D.G."/>
            <person name="Fast N.M."/>
            <person name="Green B.R."/>
            <person name="Grisdale C."/>
            <person name="Hempe F."/>
            <person name="Henrissat B."/>
            <person name="Hoppner M.P."/>
            <person name="Ishida K.-I."/>
            <person name="Kim E."/>
            <person name="Koreny L."/>
            <person name="Kroth P.G."/>
            <person name="Liu Y."/>
            <person name="Malik S.-B."/>
            <person name="Maier U.G."/>
            <person name="McRose D."/>
            <person name="Mock T."/>
            <person name="Neilson J.A."/>
            <person name="Onodera N.T."/>
            <person name="Poole A.M."/>
            <person name="Pritham E.J."/>
            <person name="Richards T.A."/>
            <person name="Rocap G."/>
            <person name="Roy S.W."/>
            <person name="Sarai C."/>
            <person name="Schaack S."/>
            <person name="Shirato S."/>
            <person name="Slamovits C.H."/>
            <person name="Spencer D.F."/>
            <person name="Suzuki S."/>
            <person name="Worden A.Z."/>
            <person name="Zauner S."/>
            <person name="Barry K."/>
            <person name="Bell C."/>
            <person name="Bharti A.K."/>
            <person name="Crow J.A."/>
            <person name="Grimwood J."/>
            <person name="Kramer R."/>
            <person name="Lindquist E."/>
            <person name="Lucas S."/>
            <person name="Salamov A."/>
            <person name="McFadden G.I."/>
            <person name="Lane C.E."/>
            <person name="Keeling P.J."/>
            <person name="Gray M.W."/>
            <person name="Grigoriev I.V."/>
            <person name="Archibald J.M."/>
        </authorList>
    </citation>
    <scope>NUCLEOTIDE SEQUENCE</scope>
    <source>
        <strain evidence="3">CCMP2712</strain>
    </source>
</reference>
<dbReference type="EnsemblProtists" id="EKX45060">
    <property type="protein sequence ID" value="EKX45060"/>
    <property type="gene ID" value="GUITHDRAFT_109104"/>
</dbReference>
<evidence type="ECO:0008006" key="4">
    <source>
        <dbReference type="Google" id="ProtNLM"/>
    </source>
</evidence>
<accession>L1JAE2</accession>
<dbReference type="GeneID" id="17301768"/>
<sequence length="483" mass="55347">MSYRPFQHVAFEDDQEGEEERASRLERAELSMRRLLANQIRDIYALLNSMKGLPDDEGLKALIADAELATFTAFQREISDLHESMQDMFVQKLRDQIETRRTEIQNDVNQQIMTQRRRYLSIMRAWERRKSETSARKLSKHFHVGCKPSIADWTCMQISPGVSPLPLWLARLRCNVVGLDADEEIVYRAQHRAASAGLIERCVFVKGELSRLAREEPFSFLDVKRALKRFVSGGFAEYSDVVMRMLEQEAQGLTPAAAQHTSCKTLILQHILLEQRIRDESRPLSPAVPQQKTKSFNGDFDLVVVLDAGSAASILESPEQLEGMRKMIKPGGLLFLLCGNNREPSDGVPSFSKQQVCMQFARSFDQEEIFETRFDMEQDPSFSSKPVLAWCALFRRRLELDARSWRSVEDAWGELNEALRPRAAAAVSFDSLIDLLLRDACQVQRPLTIAAMNWLRRLQDVAEQTRRDKLFKDGREIGVVLYD</sequence>
<dbReference type="AlphaFoldDB" id="L1JAE2"/>